<dbReference type="PANTHER" id="PTHR33823">
    <property type="entry name" value="RNA POLYMERASE-BINDING TRANSCRIPTION FACTOR DKSA-RELATED"/>
    <property type="match status" value="1"/>
</dbReference>
<evidence type="ECO:0000256" key="4">
    <source>
        <dbReference type="PROSITE-ProRule" id="PRU00510"/>
    </source>
</evidence>
<feature type="region of interest" description="Disordered" evidence="5">
    <location>
        <begin position="29"/>
        <end position="50"/>
    </location>
</feature>
<evidence type="ECO:0000256" key="5">
    <source>
        <dbReference type="SAM" id="MobiDB-lite"/>
    </source>
</evidence>
<feature type="compositionally biased region" description="Basic and acidic residues" evidence="5">
    <location>
        <begin position="145"/>
        <end position="168"/>
    </location>
</feature>
<reference evidence="7 8" key="1">
    <citation type="submission" date="2018-05" db="EMBL/GenBank/DDBJ databases">
        <title>Genomic Encyclopedia of Type Strains, Phase IV (KMG-IV): sequencing the most valuable type-strain genomes for metagenomic binning, comparative biology and taxonomic classification.</title>
        <authorList>
            <person name="Goeker M."/>
        </authorList>
    </citation>
    <scope>NUCLEOTIDE SEQUENCE [LARGE SCALE GENOMIC DNA]</scope>
    <source>
        <strain evidence="7 8">DSM 22440</strain>
    </source>
</reference>
<feature type="zinc finger region" description="dksA C4-type" evidence="4">
    <location>
        <begin position="86"/>
        <end position="110"/>
    </location>
</feature>
<evidence type="ECO:0000256" key="2">
    <source>
        <dbReference type="ARBA" id="ARBA00022771"/>
    </source>
</evidence>
<evidence type="ECO:0000256" key="1">
    <source>
        <dbReference type="ARBA" id="ARBA00022723"/>
    </source>
</evidence>
<accession>A0A2V3WER6</accession>
<keyword evidence="1" id="KW-0479">Metal-binding</keyword>
<dbReference type="SUPFAM" id="SSF109635">
    <property type="entry name" value="DnaK suppressor protein DksA, alpha-hairpin domain"/>
    <property type="match status" value="1"/>
</dbReference>
<dbReference type="Gene3D" id="1.20.120.910">
    <property type="entry name" value="DksA, coiled-coil domain"/>
    <property type="match status" value="1"/>
</dbReference>
<keyword evidence="3" id="KW-0862">Zinc</keyword>
<keyword evidence="2" id="KW-0863">Zinc-finger</keyword>
<evidence type="ECO:0000313" key="8">
    <source>
        <dbReference type="Proteomes" id="UP000247922"/>
    </source>
</evidence>
<dbReference type="Pfam" id="PF01258">
    <property type="entry name" value="zf-dskA_traR"/>
    <property type="match status" value="1"/>
</dbReference>
<dbReference type="InterPro" id="IPR000962">
    <property type="entry name" value="Znf_DskA_TraR"/>
</dbReference>
<dbReference type="GO" id="GO:0008270">
    <property type="term" value="F:zinc ion binding"/>
    <property type="evidence" value="ECO:0007669"/>
    <property type="project" value="UniProtKB-KW"/>
</dbReference>
<organism evidence="7 8">
    <name type="scientific">Streptohalobacillus salinus</name>
    <dbReference type="NCBI Taxonomy" id="621096"/>
    <lineage>
        <taxon>Bacteria</taxon>
        <taxon>Bacillati</taxon>
        <taxon>Bacillota</taxon>
        <taxon>Bacilli</taxon>
        <taxon>Bacillales</taxon>
        <taxon>Bacillaceae</taxon>
        <taxon>Streptohalobacillus</taxon>
    </lineage>
</organism>
<evidence type="ECO:0000313" key="7">
    <source>
        <dbReference type="EMBL" id="PXW91644.1"/>
    </source>
</evidence>
<evidence type="ECO:0000259" key="6">
    <source>
        <dbReference type="Pfam" id="PF01258"/>
    </source>
</evidence>
<dbReference type="InterPro" id="IPR037187">
    <property type="entry name" value="DnaK_N"/>
</dbReference>
<dbReference type="EMBL" id="QJJR01000004">
    <property type="protein sequence ID" value="PXW91644.1"/>
    <property type="molecule type" value="Genomic_DNA"/>
</dbReference>
<keyword evidence="8" id="KW-1185">Reference proteome</keyword>
<protein>
    <submittedName>
        <fullName evidence="7">TraR/DksA family transcriptional regulator</fullName>
    </submittedName>
</protein>
<dbReference type="RefSeq" id="WP_170114332.1">
    <property type="nucleotide sequence ID" value="NZ_QJJR01000004.1"/>
</dbReference>
<feature type="domain" description="Zinc finger DksA/TraR C4-type" evidence="6">
    <location>
        <begin position="81"/>
        <end position="109"/>
    </location>
</feature>
<dbReference type="SUPFAM" id="SSF57716">
    <property type="entry name" value="Glucocorticoid receptor-like (DNA-binding domain)"/>
    <property type="match status" value="1"/>
</dbReference>
<dbReference type="Proteomes" id="UP000247922">
    <property type="component" value="Unassembled WGS sequence"/>
</dbReference>
<dbReference type="AlphaFoldDB" id="A0A2V3WER6"/>
<feature type="region of interest" description="Disordered" evidence="5">
    <location>
        <begin position="138"/>
        <end position="168"/>
    </location>
</feature>
<dbReference type="PANTHER" id="PTHR33823:SF4">
    <property type="entry name" value="GENERAL STRESS PROTEIN 16O"/>
    <property type="match status" value="1"/>
</dbReference>
<comment type="caution">
    <text evidence="7">The sequence shown here is derived from an EMBL/GenBank/DDBJ whole genome shotgun (WGS) entry which is preliminary data.</text>
</comment>
<evidence type="ECO:0000256" key="3">
    <source>
        <dbReference type="ARBA" id="ARBA00022833"/>
    </source>
</evidence>
<gene>
    <name evidence="7" type="ORF">DES38_10476</name>
</gene>
<dbReference type="PROSITE" id="PS51128">
    <property type="entry name" value="ZF_DKSA_2"/>
    <property type="match status" value="1"/>
</dbReference>
<proteinExistence type="predicted"/>
<sequence length="168" mass="19026">MDKEKQKNLKKMLESELKNLHEIVKRHKEETLASTELSHYDNHPGDEGSDLYNEELQQALNEKDRQYLEEIKAALTRMEIGTYGKCEVCGKPIAYARLEALPTTTTCIDHADTDEADQTYHSKEGLAVDDVDALAQLEEFGSSDSKAEQSKQTTKDPFDHVSKDSKHV</sequence>
<name>A0A2V3WER6_9BACI</name>